<comment type="similarity">
    <text evidence="1">Belongs to the ClpA/ClpB family. Torsin subfamily.</text>
</comment>
<reference evidence="3" key="1">
    <citation type="submission" date="2021-02" db="EMBL/GenBank/DDBJ databases">
        <authorList>
            <person name="Bekaert M."/>
        </authorList>
    </citation>
    <scope>NUCLEOTIDE SEQUENCE</scope>
    <source>
        <strain evidence="3">IoA-00</strain>
    </source>
</reference>
<proteinExistence type="inferred from homology"/>
<keyword evidence="4" id="KW-1185">Reference proteome</keyword>
<sequence>MCHNNRLQPFNPPILKKDLEDNLFGQHIAQSEILSAVTQLNGGSVSVLIFMGSSGTGKTLATDILCHQFPVPGNIHRFSAPFHFASSSSSHFDTLDDLSHHIPSSCGYSMVIFDDIDNIESDSSEYIASFIASLEINPISRRRSNGTIVVISSRNAGPVIDEYTLNHARSGYERQDITQDKLHLKLKPPVLNIVDVLLKRGIRVSIVPFLPLTRDHVRKCIAREMNLQGISYFPQSEVNNFMEEMSFFASDFPIFSSVGCKKIHHELSVYNNRGDGKTF</sequence>
<dbReference type="PANTHER" id="PTHR10760:SF2">
    <property type="entry name" value="LD13476P-RELATED"/>
    <property type="match status" value="1"/>
</dbReference>
<dbReference type="GO" id="GO:0071218">
    <property type="term" value="P:cellular response to misfolded protein"/>
    <property type="evidence" value="ECO:0007669"/>
    <property type="project" value="TreeGrafter"/>
</dbReference>
<dbReference type="GO" id="GO:0016887">
    <property type="term" value="F:ATP hydrolysis activity"/>
    <property type="evidence" value="ECO:0007669"/>
    <property type="project" value="InterPro"/>
</dbReference>
<dbReference type="InterPro" id="IPR027417">
    <property type="entry name" value="P-loop_NTPase"/>
</dbReference>
<evidence type="ECO:0000256" key="1">
    <source>
        <dbReference type="ARBA" id="ARBA00006235"/>
    </source>
</evidence>
<dbReference type="Proteomes" id="UP000675881">
    <property type="component" value="Chromosome 8"/>
</dbReference>
<dbReference type="InterPro" id="IPR010448">
    <property type="entry name" value="Torsin"/>
</dbReference>
<dbReference type="Pfam" id="PF21376">
    <property type="entry name" value="TOR1A_C"/>
    <property type="match status" value="1"/>
</dbReference>
<dbReference type="Gene3D" id="3.40.50.300">
    <property type="entry name" value="P-loop containing nucleotide triphosphate hydrolases"/>
    <property type="match status" value="1"/>
</dbReference>
<gene>
    <name evidence="3" type="ORF">LSAA_13603</name>
</gene>
<dbReference type="SUPFAM" id="SSF52540">
    <property type="entry name" value="P-loop containing nucleoside triphosphate hydrolases"/>
    <property type="match status" value="1"/>
</dbReference>
<dbReference type="Pfam" id="PF06309">
    <property type="entry name" value="Torsin"/>
    <property type="match status" value="1"/>
</dbReference>
<evidence type="ECO:0000313" key="3">
    <source>
        <dbReference type="EMBL" id="CAF3020078.1"/>
    </source>
</evidence>
<dbReference type="EMBL" id="HG994587">
    <property type="protein sequence ID" value="CAF3020078.1"/>
    <property type="molecule type" value="Genomic_DNA"/>
</dbReference>
<dbReference type="GO" id="GO:0012505">
    <property type="term" value="C:endomembrane system"/>
    <property type="evidence" value="ECO:0007669"/>
    <property type="project" value="UniProtKB-ARBA"/>
</dbReference>
<feature type="domain" description="Torsin-1A C-terminal" evidence="2">
    <location>
        <begin position="216"/>
        <end position="270"/>
    </location>
</feature>
<dbReference type="AlphaFoldDB" id="A0A7R8D3T9"/>
<evidence type="ECO:0000259" key="2">
    <source>
        <dbReference type="Pfam" id="PF21376"/>
    </source>
</evidence>
<dbReference type="PANTHER" id="PTHR10760">
    <property type="entry name" value="TORSIN"/>
    <property type="match status" value="1"/>
</dbReference>
<dbReference type="InterPro" id="IPR049337">
    <property type="entry name" value="TOR1A_C"/>
</dbReference>
<dbReference type="GO" id="GO:0005737">
    <property type="term" value="C:cytoplasm"/>
    <property type="evidence" value="ECO:0007669"/>
    <property type="project" value="UniProtKB-ARBA"/>
</dbReference>
<accession>A0A7R8D3T9</accession>
<dbReference type="GO" id="GO:0005524">
    <property type="term" value="F:ATP binding"/>
    <property type="evidence" value="ECO:0007669"/>
    <property type="project" value="InterPro"/>
</dbReference>
<protein>
    <submittedName>
        <fullName evidence="3">TOR1</fullName>
    </submittedName>
</protein>
<evidence type="ECO:0000313" key="4">
    <source>
        <dbReference type="Proteomes" id="UP000675881"/>
    </source>
</evidence>
<name>A0A7R8D3T9_LEPSM</name>
<organism evidence="3 4">
    <name type="scientific">Lepeophtheirus salmonis</name>
    <name type="common">Salmon louse</name>
    <name type="synonym">Caligus salmonis</name>
    <dbReference type="NCBI Taxonomy" id="72036"/>
    <lineage>
        <taxon>Eukaryota</taxon>
        <taxon>Metazoa</taxon>
        <taxon>Ecdysozoa</taxon>
        <taxon>Arthropoda</taxon>
        <taxon>Crustacea</taxon>
        <taxon>Multicrustacea</taxon>
        <taxon>Hexanauplia</taxon>
        <taxon>Copepoda</taxon>
        <taxon>Siphonostomatoida</taxon>
        <taxon>Caligidae</taxon>
        <taxon>Lepeophtheirus</taxon>
    </lineage>
</organism>